<keyword evidence="3" id="KW-1185">Reference proteome</keyword>
<name>A0A194PW56_PAPXU</name>
<dbReference type="EMBL" id="KQ459589">
    <property type="protein sequence ID" value="KPI97611.1"/>
    <property type="molecule type" value="Genomic_DNA"/>
</dbReference>
<proteinExistence type="predicted"/>
<organism evidence="2 3">
    <name type="scientific">Papilio xuthus</name>
    <name type="common">Asian swallowtail butterfly</name>
    <dbReference type="NCBI Taxonomy" id="66420"/>
    <lineage>
        <taxon>Eukaryota</taxon>
        <taxon>Metazoa</taxon>
        <taxon>Ecdysozoa</taxon>
        <taxon>Arthropoda</taxon>
        <taxon>Hexapoda</taxon>
        <taxon>Insecta</taxon>
        <taxon>Pterygota</taxon>
        <taxon>Neoptera</taxon>
        <taxon>Endopterygota</taxon>
        <taxon>Lepidoptera</taxon>
        <taxon>Glossata</taxon>
        <taxon>Ditrysia</taxon>
        <taxon>Papilionoidea</taxon>
        <taxon>Papilionidae</taxon>
        <taxon>Papilioninae</taxon>
        <taxon>Papilio</taxon>
    </lineage>
</organism>
<accession>A0A194PW56</accession>
<dbReference type="Proteomes" id="UP000053268">
    <property type="component" value="Unassembled WGS sequence"/>
</dbReference>
<feature type="region of interest" description="Disordered" evidence="1">
    <location>
        <begin position="37"/>
        <end position="65"/>
    </location>
</feature>
<evidence type="ECO:0000313" key="2">
    <source>
        <dbReference type="EMBL" id="KPI97611.1"/>
    </source>
</evidence>
<sequence length="89" mass="9924">MPQPDLSESGIFGKHLCAGEVIRRLTYCGKWSDAVRGGSHTVENKGEDPLGMPSSGQTQTDNSDLRPQEAMLQWVRRRLQLPDDNDVRS</sequence>
<dbReference type="AlphaFoldDB" id="A0A194PW56"/>
<evidence type="ECO:0000313" key="3">
    <source>
        <dbReference type="Proteomes" id="UP000053268"/>
    </source>
</evidence>
<protein>
    <submittedName>
        <fullName evidence="2">Uncharacterized protein</fullName>
    </submittedName>
</protein>
<gene>
    <name evidence="2" type="ORF">RR46_07358</name>
</gene>
<reference evidence="2 3" key="1">
    <citation type="journal article" date="2015" name="Nat. Commun.">
        <title>Outbred genome sequencing and CRISPR/Cas9 gene editing in butterflies.</title>
        <authorList>
            <person name="Li X."/>
            <person name="Fan D."/>
            <person name="Zhang W."/>
            <person name="Liu G."/>
            <person name="Zhang L."/>
            <person name="Zhao L."/>
            <person name="Fang X."/>
            <person name="Chen L."/>
            <person name="Dong Y."/>
            <person name="Chen Y."/>
            <person name="Ding Y."/>
            <person name="Zhao R."/>
            <person name="Feng M."/>
            <person name="Zhu Y."/>
            <person name="Feng Y."/>
            <person name="Jiang X."/>
            <person name="Zhu D."/>
            <person name="Xiang H."/>
            <person name="Feng X."/>
            <person name="Li S."/>
            <person name="Wang J."/>
            <person name="Zhang G."/>
            <person name="Kronforst M.R."/>
            <person name="Wang W."/>
        </authorList>
    </citation>
    <scope>NUCLEOTIDE SEQUENCE [LARGE SCALE GENOMIC DNA]</scope>
    <source>
        <strain evidence="2">Ya'a_city_454_Px</strain>
        <tissue evidence="2">Whole body</tissue>
    </source>
</reference>
<evidence type="ECO:0000256" key="1">
    <source>
        <dbReference type="SAM" id="MobiDB-lite"/>
    </source>
</evidence>